<keyword evidence="1" id="KW-0472">Membrane</keyword>
<reference evidence="2" key="1">
    <citation type="journal article" date="2023" name="Mol. Biol. Evol.">
        <title>Third-Generation Sequencing Reveals the Adaptive Role of the Epigenome in Three Deep-Sea Polychaetes.</title>
        <authorList>
            <person name="Perez M."/>
            <person name="Aroh O."/>
            <person name="Sun Y."/>
            <person name="Lan Y."/>
            <person name="Juniper S.K."/>
            <person name="Young C.R."/>
            <person name="Angers B."/>
            <person name="Qian P.Y."/>
        </authorList>
    </citation>
    <scope>NUCLEOTIDE SEQUENCE</scope>
    <source>
        <strain evidence="2">R07B-5</strain>
    </source>
</reference>
<evidence type="ECO:0000313" key="2">
    <source>
        <dbReference type="EMBL" id="KAK2187294.1"/>
    </source>
</evidence>
<keyword evidence="1" id="KW-1133">Transmembrane helix</keyword>
<dbReference type="Proteomes" id="UP001209878">
    <property type="component" value="Unassembled WGS sequence"/>
</dbReference>
<accession>A0AAD9UFE0</accession>
<protein>
    <submittedName>
        <fullName evidence="2">Uncharacterized protein</fullName>
    </submittedName>
</protein>
<evidence type="ECO:0000313" key="3">
    <source>
        <dbReference type="Proteomes" id="UP001209878"/>
    </source>
</evidence>
<organism evidence="2 3">
    <name type="scientific">Ridgeia piscesae</name>
    <name type="common">Tubeworm</name>
    <dbReference type="NCBI Taxonomy" id="27915"/>
    <lineage>
        <taxon>Eukaryota</taxon>
        <taxon>Metazoa</taxon>
        <taxon>Spiralia</taxon>
        <taxon>Lophotrochozoa</taxon>
        <taxon>Annelida</taxon>
        <taxon>Polychaeta</taxon>
        <taxon>Sedentaria</taxon>
        <taxon>Canalipalpata</taxon>
        <taxon>Sabellida</taxon>
        <taxon>Siboglinidae</taxon>
        <taxon>Ridgeia</taxon>
    </lineage>
</organism>
<gene>
    <name evidence="2" type="ORF">NP493_171g04005</name>
</gene>
<dbReference type="EMBL" id="JAODUO010000171">
    <property type="protein sequence ID" value="KAK2187294.1"/>
    <property type="molecule type" value="Genomic_DNA"/>
</dbReference>
<proteinExistence type="predicted"/>
<feature type="transmembrane region" description="Helical" evidence="1">
    <location>
        <begin position="53"/>
        <end position="71"/>
    </location>
</feature>
<evidence type="ECO:0000256" key="1">
    <source>
        <dbReference type="SAM" id="Phobius"/>
    </source>
</evidence>
<sequence length="75" mass="8112">MPVSGTRMHPSGFAFIILFVIISLNPEHGASLISPMELHLPIPCLPMTKGHLSVCLPILALSLLLAVAYMYEGCH</sequence>
<keyword evidence="3" id="KW-1185">Reference proteome</keyword>
<dbReference type="AlphaFoldDB" id="A0AAD9UFE0"/>
<name>A0AAD9UFE0_RIDPI</name>
<keyword evidence="1" id="KW-0812">Transmembrane</keyword>
<comment type="caution">
    <text evidence="2">The sequence shown here is derived from an EMBL/GenBank/DDBJ whole genome shotgun (WGS) entry which is preliminary data.</text>
</comment>